<feature type="region of interest" description="Disordered" evidence="1">
    <location>
        <begin position="45"/>
        <end position="65"/>
    </location>
</feature>
<evidence type="ECO:0000313" key="3">
    <source>
        <dbReference type="Proteomes" id="UP000827284"/>
    </source>
</evidence>
<name>A0A9P3LV31_9FUNG</name>
<organism evidence="2 3">
    <name type="scientific">Entomortierella parvispora</name>
    <dbReference type="NCBI Taxonomy" id="205924"/>
    <lineage>
        <taxon>Eukaryota</taxon>
        <taxon>Fungi</taxon>
        <taxon>Fungi incertae sedis</taxon>
        <taxon>Mucoromycota</taxon>
        <taxon>Mortierellomycotina</taxon>
        <taxon>Mortierellomycetes</taxon>
        <taxon>Mortierellales</taxon>
        <taxon>Mortierellaceae</taxon>
        <taxon>Entomortierella</taxon>
    </lineage>
</organism>
<proteinExistence type="predicted"/>
<gene>
    <name evidence="2" type="ORF">EMPS_03952</name>
</gene>
<dbReference type="Proteomes" id="UP000827284">
    <property type="component" value="Unassembled WGS sequence"/>
</dbReference>
<evidence type="ECO:0000256" key="1">
    <source>
        <dbReference type="SAM" id="MobiDB-lite"/>
    </source>
</evidence>
<comment type="caution">
    <text evidence="2">The sequence shown here is derived from an EMBL/GenBank/DDBJ whole genome shotgun (WGS) entry which is preliminary data.</text>
</comment>
<protein>
    <submittedName>
        <fullName evidence="2">Uncharacterized protein</fullName>
    </submittedName>
</protein>
<dbReference type="AlphaFoldDB" id="A0A9P3LV31"/>
<feature type="region of interest" description="Disordered" evidence="1">
    <location>
        <begin position="90"/>
        <end position="154"/>
    </location>
</feature>
<reference evidence="2" key="1">
    <citation type="submission" date="2021-11" db="EMBL/GenBank/DDBJ databases">
        <authorList>
            <person name="Herlambang A."/>
            <person name="Guo Y."/>
            <person name="Takashima Y."/>
            <person name="Nishizawa T."/>
        </authorList>
    </citation>
    <scope>NUCLEOTIDE SEQUENCE</scope>
    <source>
        <strain evidence="2">E1425</strain>
    </source>
</reference>
<dbReference type="EMBL" id="BQFW01000005">
    <property type="protein sequence ID" value="GJJ71602.1"/>
    <property type="molecule type" value="Genomic_DNA"/>
</dbReference>
<keyword evidence="3" id="KW-1185">Reference proteome</keyword>
<sequence length="326" mass="36671">METTLNEYWRTTFRELSDTAQDLPQLILDCSRLVIEIKEEMNQRHIQQPRAPFSAGPAHGLNRSSAHDSMADLKVPKIAPESGITFSRKRKWDHLEEEGDRRQHGRASCTSGNIPLAENDTPQAYRKDDRSEQQQLSDELAKDPATYHGSISSVFQKPKETRATADRLEFLEKSLSKNISTLADCSSILELVLPQVLIRQLGTSTSTSAATTTSKFAATVGYALTLLIPRVFARPHTKGRGRSRLPPVNLSRVQSEIRAIGQGADEILSAIGRYHSIQCGTKRHREQLDEHHLLHLLSWTREVQARSVALCQLLLQLQPFTFQHLP</sequence>
<evidence type="ECO:0000313" key="2">
    <source>
        <dbReference type="EMBL" id="GJJ71602.1"/>
    </source>
</evidence>
<accession>A0A9P3LV31</accession>
<reference evidence="2" key="2">
    <citation type="journal article" date="2022" name="Microbiol. Resour. Announc.">
        <title>Whole-Genome Sequence of Entomortierella parvispora E1425, a Mucoromycotan Fungus Associated with Burkholderiaceae-Related Endosymbiotic Bacteria.</title>
        <authorList>
            <person name="Herlambang A."/>
            <person name="Guo Y."/>
            <person name="Takashima Y."/>
            <person name="Narisawa K."/>
            <person name="Ohta H."/>
            <person name="Nishizawa T."/>
        </authorList>
    </citation>
    <scope>NUCLEOTIDE SEQUENCE</scope>
    <source>
        <strain evidence="2">E1425</strain>
    </source>
</reference>